<dbReference type="Pfam" id="PF14223">
    <property type="entry name" value="Retrotran_gag_2"/>
    <property type="match status" value="1"/>
</dbReference>
<dbReference type="OrthoDB" id="1931687at2759"/>
<accession>A0A4Y2UZG4</accession>
<dbReference type="PANTHER" id="PTHR47481:SF31">
    <property type="entry name" value="OS01G0873500 PROTEIN"/>
    <property type="match status" value="1"/>
</dbReference>
<dbReference type="AlphaFoldDB" id="A0A4Y2UZG4"/>
<evidence type="ECO:0000313" key="3">
    <source>
        <dbReference type="EMBL" id="GBO17818.1"/>
    </source>
</evidence>
<feature type="compositionally biased region" description="Basic and acidic residues" evidence="1">
    <location>
        <begin position="226"/>
        <end position="237"/>
    </location>
</feature>
<dbReference type="Proteomes" id="UP000499080">
    <property type="component" value="Unassembled WGS sequence"/>
</dbReference>
<reference evidence="3 4" key="1">
    <citation type="journal article" date="2019" name="Sci. Rep.">
        <title>Orb-weaving spider Araneus ventricosus genome elucidates the spidroin gene catalogue.</title>
        <authorList>
            <person name="Kono N."/>
            <person name="Nakamura H."/>
            <person name="Ohtoshi R."/>
            <person name="Moran D.A.P."/>
            <person name="Shinohara A."/>
            <person name="Yoshida Y."/>
            <person name="Fujiwara M."/>
            <person name="Mori M."/>
            <person name="Tomita M."/>
            <person name="Arakawa K."/>
        </authorList>
    </citation>
    <scope>NUCLEOTIDE SEQUENCE [LARGE SCALE GENOMIC DNA]</scope>
</reference>
<comment type="caution">
    <text evidence="3">The sequence shown here is derived from an EMBL/GenBank/DDBJ whole genome shotgun (WGS) entry which is preliminary data.</text>
</comment>
<gene>
    <name evidence="3" type="ORF">AVEN_266706_1</name>
</gene>
<protein>
    <recommendedName>
        <fullName evidence="2">Retrovirus-related Pol polyprotein from transposon TNT 1-94-like beta-barrel domain-containing protein</fullName>
    </recommendedName>
</protein>
<feature type="region of interest" description="Disordered" evidence="1">
    <location>
        <begin position="218"/>
        <end position="237"/>
    </location>
</feature>
<evidence type="ECO:0000259" key="2">
    <source>
        <dbReference type="Pfam" id="PF22936"/>
    </source>
</evidence>
<keyword evidence="4" id="KW-1185">Reference proteome</keyword>
<sequence>MNFARIEPLNDSNYGIWSMKIEALLDAKDLFQEVIENEEPKIKKNDPESVLEHKAWTKKNKEAMGILVLSLTAEQAIIYKGIKKAKDIWNEIKLRFEGAVEDRKIDLMLELTSFKKSHSESIDEYLTRAQGLCRQMNELGKTVTERELVRYIIEGLPDTFESIALPLSTNSARPLVDLRQTLLNFEKRNAERRDEFKAYKTVDKHKAKSCYMKKHPVRSRANGRSYDQHRSEHAKISKESDKKEFAFTLHEEDTEDALTEWHLDSACTSHMTPDETWMVNKKVENKIISVAEEGRNIESICRGELKTITMDEASKNVKLKNVLCVPSIVKSGNEVVLNEKGAFIYSEDG</sequence>
<dbReference type="EMBL" id="BGPR01041537">
    <property type="protein sequence ID" value="GBO17818.1"/>
    <property type="molecule type" value="Genomic_DNA"/>
</dbReference>
<dbReference type="InterPro" id="IPR054722">
    <property type="entry name" value="PolX-like_BBD"/>
</dbReference>
<feature type="domain" description="Retrovirus-related Pol polyprotein from transposon TNT 1-94-like beta-barrel" evidence="2">
    <location>
        <begin position="261"/>
        <end position="329"/>
    </location>
</feature>
<proteinExistence type="predicted"/>
<name>A0A4Y2UZG4_ARAVE</name>
<evidence type="ECO:0000313" key="4">
    <source>
        <dbReference type="Proteomes" id="UP000499080"/>
    </source>
</evidence>
<evidence type="ECO:0000256" key="1">
    <source>
        <dbReference type="SAM" id="MobiDB-lite"/>
    </source>
</evidence>
<dbReference type="PANTHER" id="PTHR47481">
    <property type="match status" value="1"/>
</dbReference>
<dbReference type="Pfam" id="PF22936">
    <property type="entry name" value="Pol_BBD"/>
    <property type="match status" value="1"/>
</dbReference>
<organism evidence="3 4">
    <name type="scientific">Araneus ventricosus</name>
    <name type="common">Orbweaver spider</name>
    <name type="synonym">Epeira ventricosa</name>
    <dbReference type="NCBI Taxonomy" id="182803"/>
    <lineage>
        <taxon>Eukaryota</taxon>
        <taxon>Metazoa</taxon>
        <taxon>Ecdysozoa</taxon>
        <taxon>Arthropoda</taxon>
        <taxon>Chelicerata</taxon>
        <taxon>Arachnida</taxon>
        <taxon>Araneae</taxon>
        <taxon>Araneomorphae</taxon>
        <taxon>Entelegynae</taxon>
        <taxon>Araneoidea</taxon>
        <taxon>Araneidae</taxon>
        <taxon>Araneus</taxon>
    </lineage>
</organism>